<name>A0A172JI42_BPPB1</name>
<dbReference type="Proteomes" id="UP000202618">
    <property type="component" value="Segment"/>
</dbReference>
<organism evidence="1 2">
    <name type="scientific">Bacillus phage AR9</name>
    <dbReference type="NCBI Taxonomy" id="1815509"/>
    <lineage>
        <taxon>Viruses</taxon>
        <taxon>Duplodnaviria</taxon>
        <taxon>Heunggongvirae</taxon>
        <taxon>Uroviricota</taxon>
        <taxon>Caudoviricetes</taxon>
        <taxon>Takahashivirus</taxon>
        <taxon>Bacillus phage PBS1</taxon>
    </lineage>
</organism>
<evidence type="ECO:0000313" key="2">
    <source>
        <dbReference type="Proteomes" id="UP000202618"/>
    </source>
</evidence>
<dbReference type="RefSeq" id="YP_009283040.1">
    <property type="nucleotide sequence ID" value="NC_031039.1"/>
</dbReference>
<proteinExistence type="predicted"/>
<gene>
    <name evidence="1" type="ORF">AR9_g136</name>
</gene>
<accession>A0A172JI42</accession>
<protein>
    <submittedName>
        <fullName evidence="1">Zn finger protein</fullName>
    </submittedName>
</protein>
<dbReference type="EMBL" id="KU878088">
    <property type="protein sequence ID" value="AMS01220.1"/>
    <property type="molecule type" value="Genomic_DNA"/>
</dbReference>
<sequence>MSEFYNNDERLGRIPTYPPFMKIRQVRESRKNFICEFCNEMIQKGNSCQYWVGTDLGKFYYYRVCKKCSEC</sequence>
<evidence type="ECO:0000313" key="1">
    <source>
        <dbReference type="EMBL" id="AMS01220.1"/>
    </source>
</evidence>
<dbReference type="GeneID" id="29058854"/>
<dbReference type="KEGG" id="vg:29058854"/>
<reference evidence="1 2" key="1">
    <citation type="journal article" date="2016" name="Virology">
        <title>The genome of AR9, a giant transducing Bacillus phage encoding two multisubunit RNA polymerases.</title>
        <authorList>
            <person name="Lavysh D."/>
            <person name="Sokolova M."/>
            <person name="Minakhin L."/>
            <person name="Yakunina M."/>
            <person name="Artamonova T."/>
            <person name="Kozyavkin S."/>
            <person name="Makarova K.S."/>
            <person name="Koonin E.V."/>
            <person name="Severinov K."/>
        </authorList>
    </citation>
    <scope>NUCLEOTIDE SEQUENCE [LARGE SCALE GENOMIC DNA]</scope>
</reference>